<feature type="compositionally biased region" description="Basic and acidic residues" evidence="1">
    <location>
        <begin position="97"/>
        <end position="115"/>
    </location>
</feature>
<feature type="region of interest" description="Disordered" evidence="1">
    <location>
        <begin position="84"/>
        <end position="255"/>
    </location>
</feature>
<sequence length="349" mass="38525">MEPQYKGEKAEKEMLLTLLLTFITGSQNVPCIQEILEGSLFKKKAELLEIVVSQQRTIIEEKNQTILCLNTKITELEHCNNQLKQSASFPSPPAESHPVDFDQEKVSDHEMKDSESTDWSVDDSKSLDLETDVSDDDSEVSDHIPKVSNVEPTVLIDKPPIPPHNSKDSAQRPNDETEVSDEESEVSGEESEVSGDESEVSVEESEVSLEESEVSGEKSEVSGDESEVSGDESEVSVDELEISVEESEVSLEESEVSLDELEVSVERRQVVVWGVDLSGPRSEPAAVRRWMLHNSRRRQENPNASGGRAKTEQLGKGVALKSVTAFFTWLREAESKIIGGGKPPGDMAQ</sequence>
<protein>
    <submittedName>
        <fullName evidence="2">Uncharacterized protein</fullName>
    </submittedName>
</protein>
<comment type="caution">
    <text evidence="2">The sequence shown here is derived from an EMBL/GenBank/DDBJ whole genome shotgun (WGS) entry which is preliminary data.</text>
</comment>
<keyword evidence="3" id="KW-1185">Reference proteome</keyword>
<name>A0A9N7Z0J9_PLEPL</name>
<dbReference type="Gene3D" id="2.150.10.10">
    <property type="entry name" value="Serralysin-like metalloprotease, C-terminal"/>
    <property type="match status" value="1"/>
</dbReference>
<accession>A0A9N7Z0J9</accession>
<evidence type="ECO:0000313" key="3">
    <source>
        <dbReference type="Proteomes" id="UP001153269"/>
    </source>
</evidence>
<feature type="compositionally biased region" description="Basic and acidic residues" evidence="1">
    <location>
        <begin position="165"/>
        <end position="175"/>
    </location>
</feature>
<dbReference type="AlphaFoldDB" id="A0A9N7Z0J9"/>
<organism evidence="2 3">
    <name type="scientific">Pleuronectes platessa</name>
    <name type="common">European plaice</name>
    <dbReference type="NCBI Taxonomy" id="8262"/>
    <lineage>
        <taxon>Eukaryota</taxon>
        <taxon>Metazoa</taxon>
        <taxon>Chordata</taxon>
        <taxon>Craniata</taxon>
        <taxon>Vertebrata</taxon>
        <taxon>Euteleostomi</taxon>
        <taxon>Actinopterygii</taxon>
        <taxon>Neopterygii</taxon>
        <taxon>Teleostei</taxon>
        <taxon>Neoteleostei</taxon>
        <taxon>Acanthomorphata</taxon>
        <taxon>Carangaria</taxon>
        <taxon>Pleuronectiformes</taxon>
        <taxon>Pleuronectoidei</taxon>
        <taxon>Pleuronectidae</taxon>
        <taxon>Pleuronectes</taxon>
    </lineage>
</organism>
<dbReference type="InterPro" id="IPR011049">
    <property type="entry name" value="Serralysin-like_metalloprot_C"/>
</dbReference>
<evidence type="ECO:0000313" key="2">
    <source>
        <dbReference type="EMBL" id="CAB1446798.1"/>
    </source>
</evidence>
<dbReference type="EMBL" id="CADEAL010003926">
    <property type="protein sequence ID" value="CAB1446798.1"/>
    <property type="molecule type" value="Genomic_DNA"/>
</dbReference>
<dbReference type="Proteomes" id="UP001153269">
    <property type="component" value="Unassembled WGS sequence"/>
</dbReference>
<feature type="compositionally biased region" description="Acidic residues" evidence="1">
    <location>
        <begin position="129"/>
        <end position="139"/>
    </location>
</feature>
<feature type="compositionally biased region" description="Acidic residues" evidence="1">
    <location>
        <begin position="176"/>
        <end position="214"/>
    </location>
</feature>
<evidence type="ECO:0000256" key="1">
    <source>
        <dbReference type="SAM" id="MobiDB-lite"/>
    </source>
</evidence>
<gene>
    <name evidence="2" type="ORF">PLEPLA_LOCUS34522</name>
</gene>
<reference evidence="2" key="1">
    <citation type="submission" date="2020-03" db="EMBL/GenBank/DDBJ databases">
        <authorList>
            <person name="Weist P."/>
        </authorList>
    </citation>
    <scope>NUCLEOTIDE SEQUENCE</scope>
</reference>
<proteinExistence type="predicted"/>
<feature type="region of interest" description="Disordered" evidence="1">
    <location>
        <begin position="295"/>
        <end position="314"/>
    </location>
</feature>
<feature type="compositionally biased region" description="Acidic residues" evidence="1">
    <location>
        <begin position="222"/>
        <end position="255"/>
    </location>
</feature>